<feature type="region of interest" description="Disordered" evidence="2">
    <location>
        <begin position="1"/>
        <end position="79"/>
    </location>
</feature>
<feature type="compositionally biased region" description="Basic and acidic residues" evidence="2">
    <location>
        <begin position="1"/>
        <end position="18"/>
    </location>
</feature>
<dbReference type="Gene3D" id="2.40.50.140">
    <property type="entry name" value="Nucleic acid-binding proteins"/>
    <property type="match status" value="1"/>
</dbReference>
<sequence>MSSDAKEESGSHVEDGEKPPPSPSKVVHAGPTKRRTSSGSPEASPPHGRKFPFKIPSPVPTRRTRTSSQSRIASESPEQLGVCKSFCRNKGHGFITPNDGGKDIFVHISDIEGEFVPKEGDVVSFRTCPLPPKNVEKQAVMVVIQEMKGAHERWWDSSST</sequence>
<accession>A0ABN8SVN5</accession>
<dbReference type="SMART" id="SM00357">
    <property type="entry name" value="CSP"/>
    <property type="match status" value="1"/>
</dbReference>
<feature type="domain" description="CSD" evidence="3">
    <location>
        <begin position="78"/>
        <end position="144"/>
    </location>
</feature>
<dbReference type="Proteomes" id="UP001159427">
    <property type="component" value="Unassembled WGS sequence"/>
</dbReference>
<dbReference type="PANTHER" id="PTHR12962">
    <property type="entry name" value="CALCIUM-REGULATED HEAT STABLE PROTEIN CRHSP-24-RELATED"/>
    <property type="match status" value="1"/>
</dbReference>
<dbReference type="InterPro" id="IPR002059">
    <property type="entry name" value="CSP_DNA-bd"/>
</dbReference>
<proteinExistence type="predicted"/>
<name>A0ABN8SVN5_9CNID</name>
<dbReference type="PROSITE" id="PS00352">
    <property type="entry name" value="CSD_1"/>
    <property type="match status" value="1"/>
</dbReference>
<dbReference type="InterPro" id="IPR052069">
    <property type="entry name" value="Ca-reg_mRNA-binding_domain"/>
</dbReference>
<dbReference type="CDD" id="cd04458">
    <property type="entry name" value="CSP_CDS"/>
    <property type="match status" value="1"/>
</dbReference>
<dbReference type="Pfam" id="PF00313">
    <property type="entry name" value="CSD"/>
    <property type="match status" value="1"/>
</dbReference>
<dbReference type="InterPro" id="IPR019844">
    <property type="entry name" value="CSD_CS"/>
</dbReference>
<dbReference type="PANTHER" id="PTHR12962:SF1">
    <property type="entry name" value="COLD SHOCK DOMAIN-CONTAINING PROTEIN CG9705"/>
    <property type="match status" value="1"/>
</dbReference>
<comment type="caution">
    <text evidence="4">The sequence shown here is derived from an EMBL/GenBank/DDBJ whole genome shotgun (WGS) entry which is preliminary data.</text>
</comment>
<dbReference type="SUPFAM" id="SSF50249">
    <property type="entry name" value="Nucleic acid-binding proteins"/>
    <property type="match status" value="1"/>
</dbReference>
<dbReference type="InterPro" id="IPR012340">
    <property type="entry name" value="NA-bd_OB-fold"/>
</dbReference>
<keyword evidence="5" id="KW-1185">Reference proteome</keyword>
<evidence type="ECO:0000256" key="1">
    <source>
        <dbReference type="ARBA" id="ARBA00022553"/>
    </source>
</evidence>
<evidence type="ECO:0000313" key="5">
    <source>
        <dbReference type="Proteomes" id="UP001159427"/>
    </source>
</evidence>
<dbReference type="InterPro" id="IPR011129">
    <property type="entry name" value="CSD"/>
</dbReference>
<dbReference type="EMBL" id="CALNXI010004350">
    <property type="protein sequence ID" value="CAH3195618.1"/>
    <property type="molecule type" value="Genomic_DNA"/>
</dbReference>
<reference evidence="4 5" key="1">
    <citation type="submission" date="2022-05" db="EMBL/GenBank/DDBJ databases">
        <authorList>
            <consortium name="Genoscope - CEA"/>
            <person name="William W."/>
        </authorList>
    </citation>
    <scope>NUCLEOTIDE SEQUENCE [LARGE SCALE GENOMIC DNA]</scope>
</reference>
<dbReference type="PROSITE" id="PS51857">
    <property type="entry name" value="CSD_2"/>
    <property type="match status" value="1"/>
</dbReference>
<evidence type="ECO:0000256" key="2">
    <source>
        <dbReference type="SAM" id="MobiDB-lite"/>
    </source>
</evidence>
<organism evidence="4 5">
    <name type="scientific">Porites evermanni</name>
    <dbReference type="NCBI Taxonomy" id="104178"/>
    <lineage>
        <taxon>Eukaryota</taxon>
        <taxon>Metazoa</taxon>
        <taxon>Cnidaria</taxon>
        <taxon>Anthozoa</taxon>
        <taxon>Hexacorallia</taxon>
        <taxon>Scleractinia</taxon>
        <taxon>Fungiina</taxon>
        <taxon>Poritidae</taxon>
        <taxon>Porites</taxon>
    </lineage>
</organism>
<evidence type="ECO:0000313" key="4">
    <source>
        <dbReference type="EMBL" id="CAH3195618.1"/>
    </source>
</evidence>
<gene>
    <name evidence="4" type="ORF">PEVE_00030670</name>
</gene>
<keyword evidence="1" id="KW-0597">Phosphoprotein</keyword>
<evidence type="ECO:0000259" key="3">
    <source>
        <dbReference type="PROSITE" id="PS51857"/>
    </source>
</evidence>
<protein>
    <recommendedName>
        <fullName evidence="3">CSD domain-containing protein</fullName>
    </recommendedName>
</protein>